<dbReference type="AlphaFoldDB" id="A0AAJ1FU99"/>
<comment type="caution">
    <text evidence="1">The sequence shown here is derived from an EMBL/GenBank/DDBJ whole genome shotgun (WGS) entry which is preliminary data.</text>
</comment>
<protein>
    <recommendedName>
        <fullName evidence="3">DUF2496 domain-containing protein</fullName>
    </recommendedName>
</protein>
<evidence type="ECO:0000313" key="2">
    <source>
        <dbReference type="Proteomes" id="UP001208888"/>
    </source>
</evidence>
<gene>
    <name evidence="1" type="ORF">NB703_003033</name>
</gene>
<reference evidence="1" key="1">
    <citation type="submission" date="2022-06" db="EMBL/GenBank/DDBJ databases">
        <title>Dynamics of rice microbiomes reveals core vertical transmitted seed endophytes.</title>
        <authorList>
            <person name="Liao K."/>
            <person name="Zhang X."/>
        </authorList>
    </citation>
    <scope>NUCLEOTIDE SEQUENCE</scope>
    <source>
        <strain evidence="1">JT1-17</strain>
    </source>
</reference>
<dbReference type="EMBL" id="JANFVX010000011">
    <property type="protein sequence ID" value="MCW0344940.1"/>
    <property type="molecule type" value="Genomic_DNA"/>
</dbReference>
<dbReference type="Proteomes" id="UP001208888">
    <property type="component" value="Unassembled WGS sequence"/>
</dbReference>
<sequence>MTVTTIPTEFALNEAMRSLALSTILTLCEQNQISPADLEMLAHQLAQREANADAKSGALNVHHHSRDRH</sequence>
<accession>A0AAJ1FU99</accession>
<name>A0AAJ1FU99_PANAN</name>
<proteinExistence type="predicted"/>
<organism evidence="1 2">
    <name type="scientific">Pantoea ananas</name>
    <name type="common">Erwinia uredovora</name>
    <dbReference type="NCBI Taxonomy" id="553"/>
    <lineage>
        <taxon>Bacteria</taxon>
        <taxon>Pseudomonadati</taxon>
        <taxon>Pseudomonadota</taxon>
        <taxon>Gammaproteobacteria</taxon>
        <taxon>Enterobacterales</taxon>
        <taxon>Erwiniaceae</taxon>
        <taxon>Pantoea</taxon>
    </lineage>
</organism>
<dbReference type="GeneID" id="57267875"/>
<evidence type="ECO:0000313" key="1">
    <source>
        <dbReference type="EMBL" id="MCW0344940.1"/>
    </source>
</evidence>
<dbReference type="RefSeq" id="WP_014605609.1">
    <property type="nucleotide sequence ID" value="NZ_CP022427.1"/>
</dbReference>
<evidence type="ECO:0008006" key="3">
    <source>
        <dbReference type="Google" id="ProtNLM"/>
    </source>
</evidence>